<feature type="compositionally biased region" description="Low complexity" evidence="1">
    <location>
        <begin position="653"/>
        <end position="663"/>
    </location>
</feature>
<name>A0AAD5YTL7_9AGAR</name>
<accession>A0AAD5YTL7</accession>
<gene>
    <name evidence="2" type="ORF">NP233_g6498</name>
</gene>
<proteinExistence type="predicted"/>
<keyword evidence="3" id="KW-1185">Reference proteome</keyword>
<dbReference type="Proteomes" id="UP001213000">
    <property type="component" value="Unassembled WGS sequence"/>
</dbReference>
<comment type="caution">
    <text evidence="2">The sequence shown here is derived from an EMBL/GenBank/DDBJ whole genome shotgun (WGS) entry which is preliminary data.</text>
</comment>
<evidence type="ECO:0000313" key="2">
    <source>
        <dbReference type="EMBL" id="KAJ3567227.1"/>
    </source>
</evidence>
<dbReference type="EMBL" id="JANIEX010000428">
    <property type="protein sequence ID" value="KAJ3567227.1"/>
    <property type="molecule type" value="Genomic_DNA"/>
</dbReference>
<feature type="region of interest" description="Disordered" evidence="1">
    <location>
        <begin position="605"/>
        <end position="663"/>
    </location>
</feature>
<dbReference type="InterPro" id="IPR015943">
    <property type="entry name" value="WD40/YVTN_repeat-like_dom_sf"/>
</dbReference>
<protein>
    <submittedName>
        <fullName evidence="2">Uncharacterized protein</fullName>
    </submittedName>
</protein>
<organism evidence="2 3">
    <name type="scientific">Leucocoprinus birnbaumii</name>
    <dbReference type="NCBI Taxonomy" id="56174"/>
    <lineage>
        <taxon>Eukaryota</taxon>
        <taxon>Fungi</taxon>
        <taxon>Dikarya</taxon>
        <taxon>Basidiomycota</taxon>
        <taxon>Agaricomycotina</taxon>
        <taxon>Agaricomycetes</taxon>
        <taxon>Agaricomycetidae</taxon>
        <taxon>Agaricales</taxon>
        <taxon>Agaricineae</taxon>
        <taxon>Agaricaceae</taxon>
        <taxon>Leucocoprinus</taxon>
    </lineage>
</organism>
<feature type="compositionally biased region" description="Low complexity" evidence="1">
    <location>
        <begin position="611"/>
        <end position="631"/>
    </location>
</feature>
<sequence length="940" mass="105648">MIQYSLLVEIDPKQTVHSVAYSPDGRSLAVGVLDGFRVFRADNGQLVLRAYTLSPVLSVSWSPRLIGILGVWGLREQYPLGSIPVGVTHGALSPCGRFFAHSLSKSIKIIEMETSVDLRTLHQSDTTLGAMPVIWVHGGGYLLSARKGQADLWHVETKQQHEAGMLITHLTSHVTKTPKKLSFQVALVAESTKIVLWVAERVLPEVEVPAVRLFTGRFLGLMLFGHISAEEENTHRETATATSEGLFGSNTVAQWTPYVPPSIEELQATDALLIGQLKATYTTIVGSTFSSVSLKEPLIITTPNADYLPDINVEQVSVTMQRDGRWGAEDWTRWPQWFFEGFEYFAYILKPLCAAKLVNHPLWRIWWDMTERDFCGEVGTPGIGKLQSNILNEIKKLRQDLMNEVLRQEIDQECTISRCDSVKLQETATAMRHHFSTLEYLNQSYESTVATVTLFQRSFLETRALLDKIQTFNKRCFGCDEPKPWPVDNSLMGIVTDRVSLVQELYFKGVPVWFVRSANLISPTINIGSSFSLTPPILSNGVVVKPWPDAPVFYRGACAPAMYTATLKWRPGVVDLTCVELNTHPTAQQDSGALSAHALSTHQTERGIKLNSSNARRQRSIQSSSSKGGIATPYSRPKQPSSHISMNWDRFKPSISPNSSSSTPEWVEALRNVNSDQARCIDHSHEFLLAWIAIHTVWITTFTGFESRHVPLPGPQLWRTYLRDIALDLELVRKDNRRHTPQVPSSSRTSCRNQKSRDVIKDIFCIQKPVKESLTFLLLGERTIWTPGNVRLEPTDFKLVVWDSHEHNFRAEFMSLDRCIMANAYKDIGAGNSREHKLQGVFFDGATFMTSCPAGFKSIASGTPEDRCAFVKAFCDVLSDWPGETPRLLASLVFHKKQSGKDTWDFGIMCTAERRAYQHYCQTFFDYFGRAPTIPHTCPT</sequence>
<evidence type="ECO:0000256" key="1">
    <source>
        <dbReference type="SAM" id="MobiDB-lite"/>
    </source>
</evidence>
<reference evidence="2" key="1">
    <citation type="submission" date="2022-07" db="EMBL/GenBank/DDBJ databases">
        <title>Genome Sequence of Leucocoprinus birnbaumii.</title>
        <authorList>
            <person name="Buettner E."/>
        </authorList>
    </citation>
    <scope>NUCLEOTIDE SEQUENCE</scope>
    <source>
        <strain evidence="2">VT141</strain>
    </source>
</reference>
<dbReference type="Gene3D" id="2.130.10.10">
    <property type="entry name" value="YVTN repeat-like/Quinoprotein amine dehydrogenase"/>
    <property type="match status" value="1"/>
</dbReference>
<evidence type="ECO:0000313" key="3">
    <source>
        <dbReference type="Proteomes" id="UP001213000"/>
    </source>
</evidence>
<dbReference type="SUPFAM" id="SSF50960">
    <property type="entry name" value="TolB, C-terminal domain"/>
    <property type="match status" value="1"/>
</dbReference>
<dbReference type="AlphaFoldDB" id="A0AAD5YTL7"/>